<feature type="compositionally biased region" description="Basic and acidic residues" evidence="1">
    <location>
        <begin position="414"/>
        <end position="429"/>
    </location>
</feature>
<organism evidence="2 3">
    <name type="scientific">Lophiostoma macrostomum CBS 122681</name>
    <dbReference type="NCBI Taxonomy" id="1314788"/>
    <lineage>
        <taxon>Eukaryota</taxon>
        <taxon>Fungi</taxon>
        <taxon>Dikarya</taxon>
        <taxon>Ascomycota</taxon>
        <taxon>Pezizomycotina</taxon>
        <taxon>Dothideomycetes</taxon>
        <taxon>Pleosporomycetidae</taxon>
        <taxon>Pleosporales</taxon>
        <taxon>Lophiostomataceae</taxon>
        <taxon>Lophiostoma</taxon>
    </lineage>
</organism>
<feature type="compositionally biased region" description="Basic residues" evidence="1">
    <location>
        <begin position="88"/>
        <end position="100"/>
    </location>
</feature>
<dbReference type="EMBL" id="MU004299">
    <property type="protein sequence ID" value="KAF2660553.1"/>
    <property type="molecule type" value="Genomic_DNA"/>
</dbReference>
<dbReference type="OrthoDB" id="5398515at2759"/>
<feature type="compositionally biased region" description="Polar residues" evidence="1">
    <location>
        <begin position="71"/>
        <end position="80"/>
    </location>
</feature>
<protein>
    <submittedName>
        <fullName evidence="2">Uncharacterized protein</fullName>
    </submittedName>
</protein>
<dbReference type="Proteomes" id="UP000799324">
    <property type="component" value="Unassembled WGS sequence"/>
</dbReference>
<evidence type="ECO:0000313" key="3">
    <source>
        <dbReference type="Proteomes" id="UP000799324"/>
    </source>
</evidence>
<feature type="region of interest" description="Disordered" evidence="1">
    <location>
        <begin position="270"/>
        <end position="440"/>
    </location>
</feature>
<feature type="region of interest" description="Disordered" evidence="1">
    <location>
        <begin position="1"/>
        <end position="181"/>
    </location>
</feature>
<feature type="compositionally biased region" description="Basic and acidic residues" evidence="1">
    <location>
        <begin position="197"/>
        <end position="210"/>
    </location>
</feature>
<accession>A0A6A6TNN0</accession>
<feature type="compositionally biased region" description="Polar residues" evidence="1">
    <location>
        <begin position="430"/>
        <end position="440"/>
    </location>
</feature>
<dbReference type="AlphaFoldDB" id="A0A6A6TNN0"/>
<evidence type="ECO:0000313" key="2">
    <source>
        <dbReference type="EMBL" id="KAF2660553.1"/>
    </source>
</evidence>
<gene>
    <name evidence="2" type="ORF">K491DRAFT_588892</name>
</gene>
<name>A0A6A6TNN0_9PLEO</name>
<evidence type="ECO:0000256" key="1">
    <source>
        <dbReference type="SAM" id="MobiDB-lite"/>
    </source>
</evidence>
<feature type="region of interest" description="Disordered" evidence="1">
    <location>
        <begin position="193"/>
        <end position="252"/>
    </location>
</feature>
<proteinExistence type="predicted"/>
<sequence>MDRRTPSPPRRLHTPPAPGASPNYHPYSPRRSSRVAAQREDYHLSSSSSRSHPSRAARETTPTSVRKKTTARTSLQGLSPPSSPITPAKHRSPRSFRRVHINPLAADSDSDHAAPTPASRFLASMAPHDMLPTPAKTPRKRPLQSEESLRPTARVLFSNRPTTVEEAMPSPRKARKTRRDAYTLESFAEQIEEDTDKIEIYTDSKERVPTADEDEENPFVSKKSKGKAKAKSNGSTRPRKFDPHAAKMQEAVNHDQGMIYMFRGKKIYRKFEDGPSHGSEEEPEHSSDELRRNVGPAARRPLTRSAIKPRLLFQEEIQQRNREMGVTDDEEAVTDIEVPIATPSSRKTRKVVEIGTPVKPQETTPPPTVRPKRRKLFDSEEGTMEVDHGAEISFESWSRVKPSTREGSSSSRKRTGEALESTHDKRTRSEQSSLMSLDSF</sequence>
<keyword evidence="3" id="KW-1185">Reference proteome</keyword>
<feature type="compositionally biased region" description="Basic and acidic residues" evidence="1">
    <location>
        <begin position="270"/>
        <end position="292"/>
    </location>
</feature>
<reference evidence="2" key="1">
    <citation type="journal article" date="2020" name="Stud. Mycol.">
        <title>101 Dothideomycetes genomes: a test case for predicting lifestyles and emergence of pathogens.</title>
        <authorList>
            <person name="Haridas S."/>
            <person name="Albert R."/>
            <person name="Binder M."/>
            <person name="Bloem J."/>
            <person name="Labutti K."/>
            <person name="Salamov A."/>
            <person name="Andreopoulos B."/>
            <person name="Baker S."/>
            <person name="Barry K."/>
            <person name="Bills G."/>
            <person name="Bluhm B."/>
            <person name="Cannon C."/>
            <person name="Castanera R."/>
            <person name="Culley D."/>
            <person name="Daum C."/>
            <person name="Ezra D."/>
            <person name="Gonzalez J."/>
            <person name="Henrissat B."/>
            <person name="Kuo A."/>
            <person name="Liang C."/>
            <person name="Lipzen A."/>
            <person name="Lutzoni F."/>
            <person name="Magnuson J."/>
            <person name="Mondo S."/>
            <person name="Nolan M."/>
            <person name="Ohm R."/>
            <person name="Pangilinan J."/>
            <person name="Park H.-J."/>
            <person name="Ramirez L."/>
            <person name="Alfaro M."/>
            <person name="Sun H."/>
            <person name="Tritt A."/>
            <person name="Yoshinaga Y."/>
            <person name="Zwiers L.-H."/>
            <person name="Turgeon B."/>
            <person name="Goodwin S."/>
            <person name="Spatafora J."/>
            <person name="Crous P."/>
            <person name="Grigoriev I."/>
        </authorList>
    </citation>
    <scope>NUCLEOTIDE SEQUENCE</scope>
    <source>
        <strain evidence="2">CBS 122681</strain>
    </source>
</reference>